<dbReference type="Gene3D" id="3.30.160.70">
    <property type="entry name" value="Methylated DNA-protein cysteine methyltransferase domain"/>
    <property type="match status" value="1"/>
</dbReference>
<protein>
    <recommendedName>
        <fullName evidence="9">Methylated-DNA--protein-cysteine methyltransferase</fullName>
        <ecNumber evidence="9">2.1.1.63</ecNumber>
    </recommendedName>
    <alternativeName>
        <fullName evidence="9">6-O-methylguanine-DNA methyltransferase</fullName>
        <shortName evidence="9">MGMT</shortName>
    </alternativeName>
    <alternativeName>
        <fullName evidence="9">O-6-methylguanine-DNA-alkyltransferase</fullName>
    </alternativeName>
</protein>
<evidence type="ECO:0000259" key="11">
    <source>
        <dbReference type="Pfam" id="PF02870"/>
    </source>
</evidence>
<evidence type="ECO:0000256" key="8">
    <source>
        <dbReference type="ARBA" id="ARBA00049348"/>
    </source>
</evidence>
<dbReference type="GO" id="GO:0032259">
    <property type="term" value="P:methylation"/>
    <property type="evidence" value="ECO:0007669"/>
    <property type="project" value="UniProtKB-KW"/>
</dbReference>
<comment type="catalytic activity">
    <reaction evidence="8 9">
        <text>a 6-O-methyl-2'-deoxyguanosine in DNA + L-cysteinyl-[protein] = S-methyl-L-cysteinyl-[protein] + a 2'-deoxyguanosine in DNA</text>
        <dbReference type="Rhea" id="RHEA:24000"/>
        <dbReference type="Rhea" id="RHEA-COMP:10131"/>
        <dbReference type="Rhea" id="RHEA-COMP:10132"/>
        <dbReference type="Rhea" id="RHEA-COMP:11367"/>
        <dbReference type="Rhea" id="RHEA-COMP:11368"/>
        <dbReference type="ChEBI" id="CHEBI:29950"/>
        <dbReference type="ChEBI" id="CHEBI:82612"/>
        <dbReference type="ChEBI" id="CHEBI:85445"/>
        <dbReference type="ChEBI" id="CHEBI:85448"/>
        <dbReference type="EC" id="2.1.1.63"/>
    </reaction>
</comment>
<keyword evidence="5 9" id="KW-0808">Transferase</keyword>
<evidence type="ECO:0000256" key="6">
    <source>
        <dbReference type="ARBA" id="ARBA00022763"/>
    </source>
</evidence>
<comment type="miscellaneous">
    <text evidence="9">This enzyme catalyzes only one turnover and therefore is not strictly catalytic. According to one definition, an enzyme is a biocatalyst that acts repeatedly and over many reaction cycles.</text>
</comment>
<proteinExistence type="inferred from homology"/>
<evidence type="ECO:0000313" key="13">
    <source>
        <dbReference type="Proteomes" id="UP000291525"/>
    </source>
</evidence>
<dbReference type="InterPro" id="IPR014048">
    <property type="entry name" value="MethylDNA_cys_MeTrfase_DNA-bd"/>
</dbReference>
<dbReference type="GO" id="GO:0006307">
    <property type="term" value="P:DNA alkylation repair"/>
    <property type="evidence" value="ECO:0007669"/>
    <property type="project" value="UniProtKB-UniRule"/>
</dbReference>
<dbReference type="FunFam" id="1.10.10.10:FF:000214">
    <property type="entry name" value="Methylated-DNA--protein-cysteine methyltransferase"/>
    <property type="match status" value="1"/>
</dbReference>
<dbReference type="InterPro" id="IPR008332">
    <property type="entry name" value="MethylG_MeTrfase_N"/>
</dbReference>
<dbReference type="Pfam" id="PF01035">
    <property type="entry name" value="DNA_binding_1"/>
    <property type="match status" value="1"/>
</dbReference>
<comment type="similarity">
    <text evidence="2 9">Belongs to the MGMT family.</text>
</comment>
<dbReference type="OrthoDB" id="9802228at2"/>
<evidence type="ECO:0000313" key="12">
    <source>
        <dbReference type="EMBL" id="TAA14787.1"/>
    </source>
</evidence>
<keyword evidence="6 9" id="KW-0227">DNA damage</keyword>
<evidence type="ECO:0000256" key="7">
    <source>
        <dbReference type="ARBA" id="ARBA00023204"/>
    </source>
</evidence>
<feature type="domain" description="Methylguanine DNA methyltransferase ribonuclease-like" evidence="11">
    <location>
        <begin position="2"/>
        <end position="75"/>
    </location>
</feature>
<evidence type="ECO:0000256" key="1">
    <source>
        <dbReference type="ARBA" id="ARBA00001286"/>
    </source>
</evidence>
<reference evidence="12 13" key="1">
    <citation type="submission" date="2019-02" db="EMBL/GenBank/DDBJ databases">
        <title>First genome of the species Streptococcus parasuis.</title>
        <authorList>
            <person name="Stevens M.J.A."/>
            <person name="Stephan R."/>
        </authorList>
    </citation>
    <scope>NUCLEOTIDE SEQUENCE [LARGE SCALE GENOMIC DNA]</scope>
    <source>
        <strain evidence="12 13">4253</strain>
    </source>
</reference>
<dbReference type="GO" id="GO:0003908">
    <property type="term" value="F:methylated-DNA-[protein]-cysteine S-methyltransferase activity"/>
    <property type="evidence" value="ECO:0007669"/>
    <property type="project" value="UniProtKB-UniRule"/>
</dbReference>
<dbReference type="InterPro" id="IPR036631">
    <property type="entry name" value="MGMT_N_sf"/>
</dbReference>
<accession>A0A4Q8L2Y9</accession>
<dbReference type="Pfam" id="PF02870">
    <property type="entry name" value="Methyltransf_1N"/>
    <property type="match status" value="1"/>
</dbReference>
<evidence type="ECO:0000256" key="9">
    <source>
        <dbReference type="HAMAP-Rule" id="MF_00772"/>
    </source>
</evidence>
<evidence type="ECO:0000256" key="2">
    <source>
        <dbReference type="ARBA" id="ARBA00008711"/>
    </source>
</evidence>
<dbReference type="PROSITE" id="PS00374">
    <property type="entry name" value="MGMT"/>
    <property type="match status" value="1"/>
</dbReference>
<dbReference type="InterPro" id="IPR036217">
    <property type="entry name" value="MethylDNA_cys_MeTrfase_DNAb"/>
</dbReference>
<name>A0A4Q8L2Y9_9STRE</name>
<dbReference type="SUPFAM" id="SSF53155">
    <property type="entry name" value="Methylated DNA-protein cysteine methyltransferase domain"/>
    <property type="match status" value="1"/>
</dbReference>
<dbReference type="PANTHER" id="PTHR10815:SF5">
    <property type="entry name" value="METHYLATED-DNA--PROTEIN-CYSTEINE METHYLTRANSFERASE"/>
    <property type="match status" value="1"/>
</dbReference>
<evidence type="ECO:0000256" key="4">
    <source>
        <dbReference type="ARBA" id="ARBA00022603"/>
    </source>
</evidence>
<keyword evidence="4 9" id="KW-0489">Methyltransferase</keyword>
<dbReference type="NCBIfam" id="TIGR00589">
    <property type="entry name" value="ogt"/>
    <property type="match status" value="1"/>
</dbReference>
<dbReference type="InterPro" id="IPR001497">
    <property type="entry name" value="MethylDNA_cys_MeTrfase_AS"/>
</dbReference>
<dbReference type="InterPro" id="IPR036388">
    <property type="entry name" value="WH-like_DNA-bd_sf"/>
</dbReference>
<feature type="active site" description="Nucleophile; methyl group acceptor" evidence="9">
    <location>
        <position position="129"/>
    </location>
</feature>
<organism evidence="12 13">
    <name type="scientific">Streptococcus parasuis</name>
    <dbReference type="NCBI Taxonomy" id="1501662"/>
    <lineage>
        <taxon>Bacteria</taxon>
        <taxon>Bacillati</taxon>
        <taxon>Bacillota</taxon>
        <taxon>Bacilli</taxon>
        <taxon>Lactobacillales</taxon>
        <taxon>Streptococcaceae</taxon>
        <taxon>Streptococcus</taxon>
    </lineage>
</organism>
<comment type="catalytic activity">
    <reaction evidence="1 9">
        <text>a 4-O-methyl-thymidine in DNA + L-cysteinyl-[protein] = a thymidine in DNA + S-methyl-L-cysteinyl-[protein]</text>
        <dbReference type="Rhea" id="RHEA:53428"/>
        <dbReference type="Rhea" id="RHEA-COMP:10131"/>
        <dbReference type="Rhea" id="RHEA-COMP:10132"/>
        <dbReference type="Rhea" id="RHEA-COMP:13555"/>
        <dbReference type="Rhea" id="RHEA-COMP:13556"/>
        <dbReference type="ChEBI" id="CHEBI:29950"/>
        <dbReference type="ChEBI" id="CHEBI:82612"/>
        <dbReference type="ChEBI" id="CHEBI:137386"/>
        <dbReference type="ChEBI" id="CHEBI:137387"/>
        <dbReference type="EC" id="2.1.1.63"/>
    </reaction>
</comment>
<comment type="function">
    <text evidence="9">Involved in the cellular defense against the biological effects of O6-methylguanine (O6-MeG) and O4-methylthymine (O4-MeT) in DNA. Repairs the methylated nucleobase in DNA by stoichiometrically transferring the methyl group to a cysteine residue in the enzyme. This is a suicide reaction: the enzyme is irreversibly inactivated.</text>
</comment>
<dbReference type="HAMAP" id="MF_00772">
    <property type="entry name" value="OGT"/>
    <property type="match status" value="1"/>
</dbReference>
<evidence type="ECO:0000256" key="5">
    <source>
        <dbReference type="ARBA" id="ARBA00022679"/>
    </source>
</evidence>
<keyword evidence="7 9" id="KW-0234">DNA repair</keyword>
<evidence type="ECO:0000259" key="10">
    <source>
        <dbReference type="Pfam" id="PF01035"/>
    </source>
</evidence>
<comment type="caution">
    <text evidence="12">The sequence shown here is derived from an EMBL/GenBank/DDBJ whole genome shotgun (WGS) entry which is preliminary data.</text>
</comment>
<dbReference type="EMBL" id="SHGT01000006">
    <property type="protein sequence ID" value="TAA14787.1"/>
    <property type="molecule type" value="Genomic_DNA"/>
</dbReference>
<keyword evidence="3 9" id="KW-0963">Cytoplasm</keyword>
<dbReference type="PANTHER" id="PTHR10815">
    <property type="entry name" value="METHYLATED-DNA--PROTEIN-CYSTEINE METHYLTRANSFERASE"/>
    <property type="match status" value="1"/>
</dbReference>
<feature type="domain" description="Methylated-DNA-[protein]-cysteine S-methyltransferase DNA binding" evidence="10">
    <location>
        <begin position="79"/>
        <end position="156"/>
    </location>
</feature>
<sequence>MLYKQFYKSPLGSISLIASDKGLIGAWFEGQKYYEKGVTEEVSVTSHHVLEQACDLLTSYFSGENPDFSPLPLDLRGTAFQLKVWKILQEIPAGQTTTYGQIAKELGIQSGQAIGGTVGRNPLSIIIPCHRVLSGDGKLTGYAGGLDRKIWLLQHEIPGFEVKK</sequence>
<dbReference type="CDD" id="cd06445">
    <property type="entry name" value="ATase"/>
    <property type="match status" value="1"/>
</dbReference>
<dbReference type="SUPFAM" id="SSF46767">
    <property type="entry name" value="Methylated DNA-protein cysteine methyltransferase, C-terminal domain"/>
    <property type="match status" value="1"/>
</dbReference>
<dbReference type="Gene3D" id="1.10.10.10">
    <property type="entry name" value="Winged helix-like DNA-binding domain superfamily/Winged helix DNA-binding domain"/>
    <property type="match status" value="1"/>
</dbReference>
<dbReference type="InterPro" id="IPR023546">
    <property type="entry name" value="MGMT"/>
</dbReference>
<dbReference type="EC" id="2.1.1.63" evidence="9"/>
<gene>
    <name evidence="12" type="ORF">EXW74_02160</name>
</gene>
<comment type="subcellular location">
    <subcellularLocation>
        <location evidence="9">Cytoplasm</location>
    </subcellularLocation>
</comment>
<dbReference type="AlphaFoldDB" id="A0A4Q8L2Y9"/>
<evidence type="ECO:0000256" key="3">
    <source>
        <dbReference type="ARBA" id="ARBA00022490"/>
    </source>
</evidence>
<dbReference type="Proteomes" id="UP000291525">
    <property type="component" value="Unassembled WGS sequence"/>
</dbReference>
<dbReference type="GO" id="GO:0005737">
    <property type="term" value="C:cytoplasm"/>
    <property type="evidence" value="ECO:0007669"/>
    <property type="project" value="UniProtKB-SubCell"/>
</dbReference>